<keyword evidence="6" id="KW-0479">Metal-binding</keyword>
<dbReference type="Gene3D" id="3.30.420.10">
    <property type="entry name" value="Ribonuclease H-like superfamily/Ribonuclease H"/>
    <property type="match status" value="1"/>
</dbReference>
<dbReference type="GO" id="GO:0046872">
    <property type="term" value="F:metal ion binding"/>
    <property type="evidence" value="ECO:0007669"/>
    <property type="project" value="UniProtKB-KW"/>
</dbReference>
<dbReference type="InterPro" id="IPR028881">
    <property type="entry name" value="PAN2_UCH_dom"/>
</dbReference>
<dbReference type="GO" id="GO:0031251">
    <property type="term" value="C:PAN complex"/>
    <property type="evidence" value="ECO:0007669"/>
    <property type="project" value="TreeGrafter"/>
</dbReference>
<dbReference type="FunFam" id="3.30.420.10:FF:000028">
    <property type="entry name" value="PAN2-PAN3 deadenylation complex catalytic subunit PAN2"/>
    <property type="match status" value="1"/>
</dbReference>
<dbReference type="EMBL" id="ML014127">
    <property type="protein sequence ID" value="RKP03205.1"/>
    <property type="molecule type" value="Genomic_DNA"/>
</dbReference>
<dbReference type="CDD" id="cd06143">
    <property type="entry name" value="PAN2_exo"/>
    <property type="match status" value="1"/>
</dbReference>
<dbReference type="InterPro" id="IPR036397">
    <property type="entry name" value="RNaseH_sf"/>
</dbReference>
<evidence type="ECO:0000313" key="11">
    <source>
        <dbReference type="Proteomes" id="UP000274922"/>
    </source>
</evidence>
<dbReference type="GO" id="GO:0006397">
    <property type="term" value="P:mRNA processing"/>
    <property type="evidence" value="ECO:0007669"/>
    <property type="project" value="UniProtKB-KW"/>
</dbReference>
<evidence type="ECO:0000256" key="8">
    <source>
        <dbReference type="ARBA" id="ARBA00022839"/>
    </source>
</evidence>
<accession>A0A4P9XCN8</accession>
<evidence type="ECO:0000256" key="6">
    <source>
        <dbReference type="ARBA" id="ARBA00022723"/>
    </source>
</evidence>
<keyword evidence="2" id="KW-0963">Cytoplasm</keyword>
<name>A0A4P9XCN8_9FUNG</name>
<keyword evidence="3" id="KW-0853">WD repeat</keyword>
<dbReference type="InterPro" id="IPR028889">
    <property type="entry name" value="USP"/>
</dbReference>
<dbReference type="STRING" id="1555241.A0A4P9XCN8"/>
<dbReference type="InterPro" id="IPR013520">
    <property type="entry name" value="Ribonucl_H"/>
</dbReference>
<dbReference type="GO" id="GO:0000932">
    <property type="term" value="C:P-body"/>
    <property type="evidence" value="ECO:0007669"/>
    <property type="project" value="TreeGrafter"/>
</dbReference>
<evidence type="ECO:0000256" key="7">
    <source>
        <dbReference type="ARBA" id="ARBA00022801"/>
    </source>
</evidence>
<dbReference type="Pfam" id="PF13423">
    <property type="entry name" value="UCH_1"/>
    <property type="match status" value="1"/>
</dbReference>
<dbReference type="InterPro" id="IPR015943">
    <property type="entry name" value="WD40/YVTN_repeat-like_dom_sf"/>
</dbReference>
<evidence type="ECO:0000256" key="2">
    <source>
        <dbReference type="ARBA" id="ARBA00022490"/>
    </source>
</evidence>
<dbReference type="Gene3D" id="2.130.10.10">
    <property type="entry name" value="YVTN repeat-like/Quinoprotein amine dehydrogenase"/>
    <property type="match status" value="1"/>
</dbReference>
<evidence type="ECO:0000313" key="10">
    <source>
        <dbReference type="EMBL" id="RKP03205.1"/>
    </source>
</evidence>
<comment type="subcellular location">
    <subcellularLocation>
        <location evidence="1">Cytoplasm</location>
    </subcellularLocation>
</comment>
<dbReference type="PANTHER" id="PTHR15728">
    <property type="entry name" value="DEADENYLATION COMPLEX CATALYTIC SUBUNIT PAN2"/>
    <property type="match status" value="1"/>
</dbReference>
<organism evidence="10 11">
    <name type="scientific">Caulochytrium protostelioides</name>
    <dbReference type="NCBI Taxonomy" id="1555241"/>
    <lineage>
        <taxon>Eukaryota</taxon>
        <taxon>Fungi</taxon>
        <taxon>Fungi incertae sedis</taxon>
        <taxon>Chytridiomycota</taxon>
        <taxon>Chytridiomycota incertae sedis</taxon>
        <taxon>Chytridiomycetes</taxon>
        <taxon>Caulochytriales</taxon>
        <taxon>Caulochytriaceae</taxon>
        <taxon>Caulochytrium</taxon>
    </lineage>
</organism>
<dbReference type="PANTHER" id="PTHR15728:SF0">
    <property type="entry name" value="PAN2-PAN3 DEADENYLATION COMPLEX CATALYTIC SUBUNIT PAN2"/>
    <property type="match status" value="1"/>
</dbReference>
<dbReference type="InterPro" id="IPR036322">
    <property type="entry name" value="WD40_repeat_dom_sf"/>
</dbReference>
<gene>
    <name evidence="10" type="ORF">CXG81DRAFT_9832</name>
</gene>
<dbReference type="SMART" id="SM00479">
    <property type="entry name" value="EXOIII"/>
    <property type="match status" value="1"/>
</dbReference>
<protein>
    <recommendedName>
        <fullName evidence="9">USP domain-containing protein</fullName>
    </recommendedName>
</protein>
<dbReference type="InterPro" id="IPR012337">
    <property type="entry name" value="RNaseH-like_sf"/>
</dbReference>
<proteinExistence type="predicted"/>
<evidence type="ECO:0000259" key="9">
    <source>
        <dbReference type="PROSITE" id="PS50235"/>
    </source>
</evidence>
<dbReference type="SUPFAM" id="SSF54001">
    <property type="entry name" value="Cysteine proteinases"/>
    <property type="match status" value="1"/>
</dbReference>
<dbReference type="InterPro" id="IPR038765">
    <property type="entry name" value="Papain-like_cys_pep_sf"/>
</dbReference>
<dbReference type="InterPro" id="IPR050785">
    <property type="entry name" value="PAN2-PAN3_catalytic_subunit"/>
</dbReference>
<dbReference type="Pfam" id="PF00929">
    <property type="entry name" value="RNase_T"/>
    <property type="match status" value="1"/>
</dbReference>
<dbReference type="InterPro" id="IPR048841">
    <property type="entry name" value="PAN2_N"/>
</dbReference>
<dbReference type="AlphaFoldDB" id="A0A4P9XCN8"/>
<dbReference type="Proteomes" id="UP000274922">
    <property type="component" value="Unassembled WGS sequence"/>
</dbReference>
<keyword evidence="7" id="KW-0378">Hydrolase</keyword>
<reference evidence="11" key="1">
    <citation type="journal article" date="2018" name="Nat. Microbiol.">
        <title>Leveraging single-cell genomics to expand the fungal tree of life.</title>
        <authorList>
            <person name="Ahrendt S.R."/>
            <person name="Quandt C.A."/>
            <person name="Ciobanu D."/>
            <person name="Clum A."/>
            <person name="Salamov A."/>
            <person name="Andreopoulos B."/>
            <person name="Cheng J.F."/>
            <person name="Woyke T."/>
            <person name="Pelin A."/>
            <person name="Henrissat B."/>
            <person name="Reynolds N.K."/>
            <person name="Benny G.L."/>
            <person name="Smith M.E."/>
            <person name="James T.Y."/>
            <person name="Grigoriev I.V."/>
        </authorList>
    </citation>
    <scope>NUCLEOTIDE SEQUENCE [LARGE SCALE GENOMIC DNA]</scope>
    <source>
        <strain evidence="11">ATCC 52028</strain>
    </source>
</reference>
<keyword evidence="4" id="KW-0507">mRNA processing</keyword>
<sequence>MAGWQDTQAIALTNYQTGFADPATALCYDEAEELLWCGTTSGYVQSWLHAPGLPAQRYTSSRSHTGPVAQFSVQTNGVYSGGGNAVRLATRGGAPLWSARFDPPFRVSAFAFGRNLGEMWVSLSKGETQSGGIRIVKVGLSHTLRTIETDQEIHLLKPGSHSHIVGGSRYGNLVLMDARTCRIEKTVNAHACSLLSMDVADHMIATCGYSERGGRLSHDQMVKLYDVRMLRSLVPIAFPAGPTVVQFHPKKTGTLVIGSQSGQIQLTQVSNPAKAVLHQIPTEGFLTTCAWSSSGDLVAFADASGMVFECSTLGTDAAADAKPRINDASRLTELPPPPAPLPYIDLKDASVPLNAIGMPYYQEPLLSAWATLPKSCPAYTPPAYIPPEVTANVKRIDFVGYAPKPKTIRRNHLRGDGDASSRGLLHPTLSDAIIPTRYRPVHIQYSRFGIEDFDFAFYNKTRYAILETNIANSYCNPVLQCLFFIPPVRALARHHSATSCDRSICLLCELGFLFSSLESAQGPDEPKNCQATNFLNAFRATPQVMALGLADLEGHSAKKPSYAQMIANFNRFLLEALNIEFGQRSEGPLVAGCPPTFTYVQQLFASAIQTEGKCVCGSTERREALSYVTELTHSLLDEGKSFLDLLGEAFNRTFSTKAWCKVCQKYKQSTHRKTLRNYPNIMFINVPNVAGNTPDDAPRWWHGPHRIPPRLRLHLQNGAATHGLVQPGGGQITMRGEQQRDQFHLVAHICTDIGQAAPWTFFNDFLAEPSSVDDATSFTRWKRPATIVYVRDDLDAHVDTSLLPDVADPRILHKVHLVNQRRHITMKAKPLTAAELRRLKGMHVALDAEFVALNREETEVRSDGSRRILRPTHMALARVSVLRCADGGPNLPRGMPFIDEYIATSDVIVDYKTEFSGIKPGDLDVAQSKHPLVTHKSNYKKLRLLVNAGCIFVGHGLANDFRTINIHVPRAQIVDTVTIYFQESQTRRLSLRFLAWAVLGKHIQSENHDSIEDAMTAMLLYQHHQQELEAGTWEDLLHAVYDHGRAVKFKPPPPPTAST</sequence>
<keyword evidence="8" id="KW-0269">Exonuclease</keyword>
<dbReference type="GO" id="GO:0003676">
    <property type="term" value="F:nucleic acid binding"/>
    <property type="evidence" value="ECO:0007669"/>
    <property type="project" value="InterPro"/>
</dbReference>
<dbReference type="GO" id="GO:0004535">
    <property type="term" value="F:poly(A)-specific ribonuclease activity"/>
    <property type="evidence" value="ECO:0007669"/>
    <property type="project" value="TreeGrafter"/>
</dbReference>
<keyword evidence="5" id="KW-0540">Nuclease</keyword>
<dbReference type="Gene3D" id="3.90.70.10">
    <property type="entry name" value="Cysteine proteinases"/>
    <property type="match status" value="1"/>
</dbReference>
<feature type="domain" description="USP" evidence="9">
    <location>
        <begin position="464"/>
        <end position="792"/>
    </location>
</feature>
<evidence type="ECO:0000256" key="3">
    <source>
        <dbReference type="ARBA" id="ARBA00022574"/>
    </source>
</evidence>
<evidence type="ECO:0000256" key="4">
    <source>
        <dbReference type="ARBA" id="ARBA00022664"/>
    </source>
</evidence>
<dbReference type="OrthoDB" id="16516at2759"/>
<dbReference type="GO" id="GO:0000289">
    <property type="term" value="P:nuclear-transcribed mRNA poly(A) tail shortening"/>
    <property type="evidence" value="ECO:0007669"/>
    <property type="project" value="TreeGrafter"/>
</dbReference>
<dbReference type="SUPFAM" id="SSF50978">
    <property type="entry name" value="WD40 repeat-like"/>
    <property type="match status" value="1"/>
</dbReference>
<keyword evidence="11" id="KW-1185">Reference proteome</keyword>
<evidence type="ECO:0000256" key="1">
    <source>
        <dbReference type="ARBA" id="ARBA00004496"/>
    </source>
</evidence>
<dbReference type="Pfam" id="PF20770">
    <property type="entry name" value="PAN2_N"/>
    <property type="match status" value="1"/>
</dbReference>
<dbReference type="SUPFAM" id="SSF53098">
    <property type="entry name" value="Ribonuclease H-like"/>
    <property type="match status" value="1"/>
</dbReference>
<evidence type="ECO:0000256" key="5">
    <source>
        <dbReference type="ARBA" id="ARBA00022722"/>
    </source>
</evidence>
<dbReference type="PROSITE" id="PS50235">
    <property type="entry name" value="USP_3"/>
    <property type="match status" value="1"/>
</dbReference>